<dbReference type="GO" id="GO:0005739">
    <property type="term" value="C:mitochondrion"/>
    <property type="evidence" value="ECO:0007669"/>
    <property type="project" value="TreeGrafter"/>
</dbReference>
<dbReference type="GO" id="GO:0005634">
    <property type="term" value="C:nucleus"/>
    <property type="evidence" value="ECO:0007669"/>
    <property type="project" value="TreeGrafter"/>
</dbReference>
<dbReference type="HAMAP" id="MF_00165">
    <property type="entry name" value="Thymidylate_kinase"/>
    <property type="match status" value="1"/>
</dbReference>
<dbReference type="GO" id="GO:0005524">
    <property type="term" value="F:ATP binding"/>
    <property type="evidence" value="ECO:0007669"/>
    <property type="project" value="UniProtKB-KW"/>
</dbReference>
<dbReference type="FunCoup" id="T0RKS2">
    <property type="interactions" value="354"/>
</dbReference>
<proteinExistence type="inferred from homology"/>
<dbReference type="STRING" id="1156394.T0RKS2"/>
<dbReference type="RefSeq" id="XP_008613634.1">
    <property type="nucleotide sequence ID" value="XM_008615412.1"/>
</dbReference>
<keyword evidence="7" id="KW-0547">Nucleotide-binding</keyword>
<dbReference type="PANTHER" id="PTHR10344">
    <property type="entry name" value="THYMIDYLATE KINASE"/>
    <property type="match status" value="1"/>
</dbReference>
<gene>
    <name evidence="11" type="ORF">SDRG_09477</name>
</gene>
<dbReference type="CDD" id="cd01672">
    <property type="entry name" value="TMPK"/>
    <property type="match status" value="1"/>
</dbReference>
<dbReference type="OrthoDB" id="425602at2759"/>
<comment type="pathway">
    <text evidence="1">Pyrimidine metabolism; dTTP biosynthesis.</text>
</comment>
<organism evidence="11 12">
    <name type="scientific">Saprolegnia diclina (strain VS20)</name>
    <dbReference type="NCBI Taxonomy" id="1156394"/>
    <lineage>
        <taxon>Eukaryota</taxon>
        <taxon>Sar</taxon>
        <taxon>Stramenopiles</taxon>
        <taxon>Oomycota</taxon>
        <taxon>Saprolegniomycetes</taxon>
        <taxon>Saprolegniales</taxon>
        <taxon>Saprolegniaceae</taxon>
        <taxon>Saprolegnia</taxon>
    </lineage>
</organism>
<dbReference type="eggNOG" id="KOG3327">
    <property type="taxonomic scope" value="Eukaryota"/>
</dbReference>
<keyword evidence="5" id="KW-0808">Transferase</keyword>
<comment type="similarity">
    <text evidence="2">Belongs to the thymidylate kinase family.</text>
</comment>
<dbReference type="GO" id="GO:0006227">
    <property type="term" value="P:dUDP biosynthetic process"/>
    <property type="evidence" value="ECO:0007669"/>
    <property type="project" value="TreeGrafter"/>
</dbReference>
<protein>
    <recommendedName>
        <fullName evidence="4">Thymidylate kinase</fullName>
        <ecNumber evidence="3">2.7.4.9</ecNumber>
    </recommendedName>
</protein>
<dbReference type="GO" id="GO:0004798">
    <property type="term" value="F:dTMP kinase activity"/>
    <property type="evidence" value="ECO:0007669"/>
    <property type="project" value="UniProtKB-EC"/>
</dbReference>
<keyword evidence="6" id="KW-0545">Nucleotide biosynthesis</keyword>
<dbReference type="SUPFAM" id="SSF52540">
    <property type="entry name" value="P-loop containing nucleoside triphosphate hydrolases"/>
    <property type="match status" value="1"/>
</dbReference>
<name>T0RKS2_SAPDV</name>
<evidence type="ECO:0000259" key="10">
    <source>
        <dbReference type="Pfam" id="PF02223"/>
    </source>
</evidence>
<dbReference type="GeneID" id="19950204"/>
<dbReference type="EC" id="2.7.4.9" evidence="3"/>
<dbReference type="GO" id="GO:0006233">
    <property type="term" value="P:dTDP biosynthetic process"/>
    <property type="evidence" value="ECO:0007669"/>
    <property type="project" value="InterPro"/>
</dbReference>
<dbReference type="InterPro" id="IPR018095">
    <property type="entry name" value="Thymidylate_kin_CS"/>
</dbReference>
<dbReference type="VEuPathDB" id="FungiDB:SDRG_09477"/>
<dbReference type="OMA" id="YWHQFDA"/>
<evidence type="ECO:0000313" key="12">
    <source>
        <dbReference type="Proteomes" id="UP000030762"/>
    </source>
</evidence>
<keyword evidence="12" id="KW-1185">Reference proteome</keyword>
<dbReference type="AlphaFoldDB" id="T0RKS2"/>
<dbReference type="PROSITE" id="PS01331">
    <property type="entry name" value="THYMIDYLATE_KINASE"/>
    <property type="match status" value="1"/>
</dbReference>
<dbReference type="InterPro" id="IPR018094">
    <property type="entry name" value="Thymidylate_kinase"/>
</dbReference>
<keyword evidence="8 11" id="KW-0418">Kinase</keyword>
<evidence type="ECO:0000256" key="9">
    <source>
        <dbReference type="ARBA" id="ARBA00022840"/>
    </source>
</evidence>
<dbReference type="PANTHER" id="PTHR10344:SF1">
    <property type="entry name" value="THYMIDYLATE KINASE"/>
    <property type="match status" value="1"/>
</dbReference>
<dbReference type="Pfam" id="PF02223">
    <property type="entry name" value="Thymidylate_kin"/>
    <property type="match status" value="1"/>
</dbReference>
<dbReference type="Proteomes" id="UP000030762">
    <property type="component" value="Unassembled WGS sequence"/>
</dbReference>
<reference evidence="11 12" key="1">
    <citation type="submission" date="2012-04" db="EMBL/GenBank/DDBJ databases">
        <title>The Genome Sequence of Saprolegnia declina VS20.</title>
        <authorList>
            <consortium name="The Broad Institute Genome Sequencing Platform"/>
            <person name="Russ C."/>
            <person name="Nusbaum C."/>
            <person name="Tyler B."/>
            <person name="van West P."/>
            <person name="Dieguez-Uribeondo J."/>
            <person name="de Bruijn I."/>
            <person name="Tripathy S."/>
            <person name="Jiang R."/>
            <person name="Young S.K."/>
            <person name="Zeng Q."/>
            <person name="Gargeya S."/>
            <person name="Fitzgerald M."/>
            <person name="Haas B."/>
            <person name="Abouelleil A."/>
            <person name="Alvarado L."/>
            <person name="Arachchi H.M."/>
            <person name="Berlin A."/>
            <person name="Chapman S.B."/>
            <person name="Goldberg J."/>
            <person name="Griggs A."/>
            <person name="Gujja S."/>
            <person name="Hansen M."/>
            <person name="Howarth C."/>
            <person name="Imamovic A."/>
            <person name="Larimer J."/>
            <person name="McCowen C."/>
            <person name="Montmayeur A."/>
            <person name="Murphy C."/>
            <person name="Neiman D."/>
            <person name="Pearson M."/>
            <person name="Priest M."/>
            <person name="Roberts A."/>
            <person name="Saif S."/>
            <person name="Shea T."/>
            <person name="Sisk P."/>
            <person name="Sykes S."/>
            <person name="Wortman J."/>
            <person name="Nusbaum C."/>
            <person name="Birren B."/>
        </authorList>
    </citation>
    <scope>NUCLEOTIDE SEQUENCE [LARGE SCALE GENOMIC DNA]</scope>
    <source>
        <strain evidence="11 12">VS20</strain>
    </source>
</reference>
<evidence type="ECO:0000256" key="4">
    <source>
        <dbReference type="ARBA" id="ARBA00017144"/>
    </source>
</evidence>
<dbReference type="GO" id="GO:0005829">
    <property type="term" value="C:cytosol"/>
    <property type="evidence" value="ECO:0007669"/>
    <property type="project" value="TreeGrafter"/>
</dbReference>
<evidence type="ECO:0000256" key="3">
    <source>
        <dbReference type="ARBA" id="ARBA00012980"/>
    </source>
</evidence>
<evidence type="ECO:0000256" key="6">
    <source>
        <dbReference type="ARBA" id="ARBA00022727"/>
    </source>
</evidence>
<evidence type="ECO:0000256" key="1">
    <source>
        <dbReference type="ARBA" id="ARBA00004992"/>
    </source>
</evidence>
<dbReference type="InterPro" id="IPR027417">
    <property type="entry name" value="P-loop_NTPase"/>
</dbReference>
<keyword evidence="9" id="KW-0067">ATP-binding</keyword>
<evidence type="ECO:0000256" key="2">
    <source>
        <dbReference type="ARBA" id="ARBA00009776"/>
    </source>
</evidence>
<dbReference type="InParanoid" id="T0RKS2"/>
<accession>T0RKS2</accession>
<dbReference type="FunFam" id="3.40.50.300:FF:000679">
    <property type="entry name" value="Thymidylate kinase"/>
    <property type="match status" value="1"/>
</dbReference>
<dbReference type="GO" id="GO:0004550">
    <property type="term" value="F:nucleoside diphosphate kinase activity"/>
    <property type="evidence" value="ECO:0007669"/>
    <property type="project" value="TreeGrafter"/>
</dbReference>
<dbReference type="GO" id="GO:0006235">
    <property type="term" value="P:dTTP biosynthetic process"/>
    <property type="evidence" value="ECO:0007669"/>
    <property type="project" value="TreeGrafter"/>
</dbReference>
<evidence type="ECO:0000313" key="11">
    <source>
        <dbReference type="EMBL" id="EQC32948.1"/>
    </source>
</evidence>
<evidence type="ECO:0000256" key="8">
    <source>
        <dbReference type="ARBA" id="ARBA00022777"/>
    </source>
</evidence>
<dbReference type="EMBL" id="JH767161">
    <property type="protein sequence ID" value="EQC32948.1"/>
    <property type="molecule type" value="Genomic_DNA"/>
</dbReference>
<evidence type="ECO:0000256" key="7">
    <source>
        <dbReference type="ARBA" id="ARBA00022741"/>
    </source>
</evidence>
<sequence length="212" mass="23517">MQAAAAPAPRGALILLEGVDRCGKSTQAKLLAEHLHGALQNFPDRTTPIGSTINAYLSNACEMNDRAIHLLFSANRWEAADRLRGHLAQGQHVIMDRYSYSGVAFTAAKNQPGLTLEWCMQPEAGLPKPDVVIFLDITTEDAAKRSAYGEERYEKREFQDRVRDNFFRIMATEKWHVLDATKSIEELHATIQQIAADCIARVASLPIQDIGA</sequence>
<feature type="domain" description="Thymidylate kinase-like" evidence="10">
    <location>
        <begin position="16"/>
        <end position="191"/>
    </location>
</feature>
<dbReference type="Gene3D" id="3.40.50.300">
    <property type="entry name" value="P-loop containing nucleotide triphosphate hydrolases"/>
    <property type="match status" value="1"/>
</dbReference>
<evidence type="ECO:0000256" key="5">
    <source>
        <dbReference type="ARBA" id="ARBA00022679"/>
    </source>
</evidence>
<dbReference type="InterPro" id="IPR039430">
    <property type="entry name" value="Thymidylate_kin-like_dom"/>
</dbReference>
<dbReference type="NCBIfam" id="TIGR00041">
    <property type="entry name" value="DTMP_kinase"/>
    <property type="match status" value="1"/>
</dbReference>